<gene>
    <name evidence="3" type="ORF">Aau02nite_68340</name>
</gene>
<evidence type="ECO:0000313" key="4">
    <source>
        <dbReference type="Proteomes" id="UP000681340"/>
    </source>
</evidence>
<evidence type="ECO:0000313" key="3">
    <source>
        <dbReference type="EMBL" id="GIM75918.1"/>
    </source>
</evidence>
<accession>A0A919SS49</accession>
<keyword evidence="2" id="KW-0812">Transmembrane</keyword>
<dbReference type="EMBL" id="BOQL01000058">
    <property type="protein sequence ID" value="GIM75918.1"/>
    <property type="molecule type" value="Genomic_DNA"/>
</dbReference>
<dbReference type="RefSeq" id="WP_212992686.1">
    <property type="nucleotide sequence ID" value="NZ_BAABEA010000001.1"/>
</dbReference>
<proteinExistence type="predicted"/>
<feature type="region of interest" description="Disordered" evidence="1">
    <location>
        <begin position="89"/>
        <end position="118"/>
    </location>
</feature>
<comment type="caution">
    <text evidence="3">The sequence shown here is derived from an EMBL/GenBank/DDBJ whole genome shotgun (WGS) entry which is preliminary data.</text>
</comment>
<dbReference type="GO" id="GO:0140359">
    <property type="term" value="F:ABC-type transporter activity"/>
    <property type="evidence" value="ECO:0007669"/>
    <property type="project" value="InterPro"/>
</dbReference>
<protein>
    <recommendedName>
        <fullName evidence="5">ABC-type transport system involved in multi-copper enzyme maturation permease subunit</fullName>
    </recommendedName>
</protein>
<dbReference type="GO" id="GO:0005886">
    <property type="term" value="C:plasma membrane"/>
    <property type="evidence" value="ECO:0007669"/>
    <property type="project" value="UniProtKB-SubCell"/>
</dbReference>
<organism evidence="3 4">
    <name type="scientific">Actinoplanes auranticolor</name>
    <dbReference type="NCBI Taxonomy" id="47988"/>
    <lineage>
        <taxon>Bacteria</taxon>
        <taxon>Bacillati</taxon>
        <taxon>Actinomycetota</taxon>
        <taxon>Actinomycetes</taxon>
        <taxon>Micromonosporales</taxon>
        <taxon>Micromonosporaceae</taxon>
        <taxon>Actinoplanes</taxon>
    </lineage>
</organism>
<feature type="transmembrane region" description="Helical" evidence="2">
    <location>
        <begin position="344"/>
        <end position="370"/>
    </location>
</feature>
<reference evidence="3" key="1">
    <citation type="submission" date="2021-03" db="EMBL/GenBank/DDBJ databases">
        <title>Whole genome shotgun sequence of Actinoplanes auranticolor NBRC 12245.</title>
        <authorList>
            <person name="Komaki H."/>
            <person name="Tamura T."/>
        </authorList>
    </citation>
    <scope>NUCLEOTIDE SEQUENCE</scope>
    <source>
        <strain evidence="3">NBRC 12245</strain>
    </source>
</reference>
<evidence type="ECO:0000256" key="1">
    <source>
        <dbReference type="SAM" id="MobiDB-lite"/>
    </source>
</evidence>
<dbReference type="PANTHER" id="PTHR43471:SF1">
    <property type="entry name" value="ABC TRANSPORTER PERMEASE PROTEIN NOSY-RELATED"/>
    <property type="match status" value="1"/>
</dbReference>
<feature type="transmembrane region" description="Helical" evidence="2">
    <location>
        <begin position="390"/>
        <end position="410"/>
    </location>
</feature>
<keyword evidence="2" id="KW-1133">Transmembrane helix</keyword>
<keyword evidence="4" id="KW-1185">Reference proteome</keyword>
<sequence length="510" mass="51761">MRAALHAEWTKLRTVRGWVVALAVAAVAVVGLGLLAGGQGSCGRNGPQSECVLPVGPGGQEVTDSFTFVHRSLTGDGSITVRLNGLTGVLPRKPGPGGPADSTGPQVAEGDPGDGEPGLAPWAKGGLIVKDGTRPGSTYAAIMLTGAHGVRMQHDYVHDRAGPPVPATTARWLRLTRAGQTITGQESPDGTAWTTVGTVRLPGLPATAQVGAFATSPQYTWVAGGGRGVGGVTGGPSQATATFDSLGLQGTAPDPAWMRTLVGGGAPGQPEEVGAGFRVAGSGDIAPAVAGISGIGTTISQTLIGTFAGLILVVVVATMTMTAEYRRGMIRTTVAAVPRRGRVLLAKAVVLGGTAFGLGVPAAAVVIFVGQRMLRDRGVYVHPASTATEVRLVVGTGLLLAGAAVLALALGTVLRRGFTAVVAGIVVVVLPYLLAMSVLPAEPAQWLLRVTPAAAFALQQSAVSHPQVDHFPIPVNGYFPLSPWAGLAVLAGWTALTLGLAVLSLRRRDV</sequence>
<dbReference type="AlphaFoldDB" id="A0A919SS49"/>
<evidence type="ECO:0000256" key="2">
    <source>
        <dbReference type="SAM" id="Phobius"/>
    </source>
</evidence>
<feature type="transmembrane region" description="Helical" evidence="2">
    <location>
        <begin position="417"/>
        <end position="439"/>
    </location>
</feature>
<dbReference type="PANTHER" id="PTHR43471">
    <property type="entry name" value="ABC TRANSPORTER PERMEASE"/>
    <property type="match status" value="1"/>
</dbReference>
<feature type="transmembrane region" description="Helical" evidence="2">
    <location>
        <begin position="303"/>
        <end position="323"/>
    </location>
</feature>
<keyword evidence="2" id="KW-0472">Membrane</keyword>
<evidence type="ECO:0008006" key="5">
    <source>
        <dbReference type="Google" id="ProtNLM"/>
    </source>
</evidence>
<dbReference type="Proteomes" id="UP000681340">
    <property type="component" value="Unassembled WGS sequence"/>
</dbReference>
<dbReference type="Gene3D" id="2.60.120.200">
    <property type="match status" value="1"/>
</dbReference>
<name>A0A919SS49_9ACTN</name>
<feature type="transmembrane region" description="Helical" evidence="2">
    <location>
        <begin position="484"/>
        <end position="505"/>
    </location>
</feature>